<sequence length="793" mass="84368">MTIIKSTSSHIVSKKRATSVQLTATALSSAILLASAGTMAAEEAKETKTLNTVKVEADAIESAYKAEKASSPKFTQPLVDTPQTIVVVKKELFQQQAATTLSEALRNTPGITMLMGENGNTATGDSIFMRGFDTQGSIYVDGIRDLGSISRDTFNTEQVEIAKGPAGVDNGRGAASGYVNLSSKLASQEDAITGKLTGGTADFKRATVDVNRSITETSAIRVNLLKQDAGVDGRDEVENNSEGLALSLGLGLGTETRTYVNFLSMEQSGVPDGGVPTIGLDGYYSSVYAGRFPTGGGPDLLPVDTENFYGSTSDHNDVNANMTTVRIEHDLADGVTLRNTSRYGHTKQEQVLTGVNALVIPAATKTNSDTWQVARSRQGKDQSNQILTNQTNLTASFDAGGVKHDLTSGVEFIYESQLNYTMGIPFVSPTSSTTLTQASANLYNPSTADVFQPLVRTDAKTDGETTTYGVYALDTITLNPQWEVSIGLRADRFHTKTDTTTRQAAVTAPAPQLIPVGTLLARDAHVTDELLSWKLGGVYKPTDTGSIYASYATSELPPGGSNFALNTDPATQAAGSNINNPNLDPQKGTNLELGTKWNLLNDSLFFTAAAFKSTNENEIATNADGSSTAVGEKQVEGVEFALIGALTKAWQLNAGIAFMDTEIVRGNRTAANNGATNNEGGVIQWSPEVTFTLWNTYTFENGLVIGGGARFVDTMASSSLTKAEAQALRSVLEFGDYWVFDAMASYPINKNLSVQLNVLNLTDEEYIGSLNNAGSRYYPGAPLSARLGVNFAF</sequence>
<protein>
    <submittedName>
        <fullName evidence="17">Catecholate siderophore receptor</fullName>
    </submittedName>
</protein>
<keyword evidence="6 14" id="KW-0732">Signal</keyword>
<dbReference type="RefSeq" id="WP_310073831.1">
    <property type="nucleotide sequence ID" value="NZ_JAVDVX010000005.1"/>
</dbReference>
<keyword evidence="17" id="KW-0675">Receptor</keyword>
<dbReference type="InterPro" id="IPR039426">
    <property type="entry name" value="TonB-dep_rcpt-like"/>
</dbReference>
<dbReference type="Pfam" id="PF07715">
    <property type="entry name" value="Plug"/>
    <property type="match status" value="1"/>
</dbReference>
<dbReference type="NCBIfam" id="NF007349">
    <property type="entry name" value="PRK09840.1"/>
    <property type="match status" value="1"/>
</dbReference>
<evidence type="ECO:0000256" key="1">
    <source>
        <dbReference type="ARBA" id="ARBA00004571"/>
    </source>
</evidence>
<keyword evidence="7" id="KW-0408">Iron</keyword>
<dbReference type="SUPFAM" id="SSF56935">
    <property type="entry name" value="Porins"/>
    <property type="match status" value="1"/>
</dbReference>
<dbReference type="Gene3D" id="2.40.170.20">
    <property type="entry name" value="TonB-dependent receptor, beta-barrel domain"/>
    <property type="match status" value="1"/>
</dbReference>
<name>A0ABU1V0R1_9GAMM</name>
<dbReference type="InterPro" id="IPR037066">
    <property type="entry name" value="Plug_dom_sf"/>
</dbReference>
<dbReference type="Gene3D" id="2.170.130.10">
    <property type="entry name" value="TonB-dependent receptor, plug domain"/>
    <property type="match status" value="1"/>
</dbReference>
<dbReference type="PANTHER" id="PTHR32552">
    <property type="entry name" value="FERRICHROME IRON RECEPTOR-RELATED"/>
    <property type="match status" value="1"/>
</dbReference>
<dbReference type="Pfam" id="PF00593">
    <property type="entry name" value="TonB_dep_Rec_b-barrel"/>
    <property type="match status" value="1"/>
</dbReference>
<dbReference type="InterPro" id="IPR000531">
    <property type="entry name" value="Beta-barrel_TonB"/>
</dbReference>
<feature type="signal peptide" evidence="14">
    <location>
        <begin position="1"/>
        <end position="40"/>
    </location>
</feature>
<dbReference type="InterPro" id="IPR036942">
    <property type="entry name" value="Beta-barrel_TonB_sf"/>
</dbReference>
<gene>
    <name evidence="17" type="ORF">J2X05_003055</name>
</gene>
<evidence type="ECO:0000313" key="18">
    <source>
        <dbReference type="Proteomes" id="UP001253595"/>
    </source>
</evidence>
<evidence type="ECO:0000313" key="17">
    <source>
        <dbReference type="EMBL" id="MDR7091029.1"/>
    </source>
</evidence>
<evidence type="ECO:0000256" key="5">
    <source>
        <dbReference type="ARBA" id="ARBA00022692"/>
    </source>
</evidence>
<dbReference type="CDD" id="cd01347">
    <property type="entry name" value="ligand_gated_channel"/>
    <property type="match status" value="1"/>
</dbReference>
<keyword evidence="9 13" id="KW-0798">TonB box</keyword>
<evidence type="ECO:0000256" key="3">
    <source>
        <dbReference type="ARBA" id="ARBA00022452"/>
    </source>
</evidence>
<evidence type="ECO:0000256" key="2">
    <source>
        <dbReference type="ARBA" id="ARBA00022448"/>
    </source>
</evidence>
<organism evidence="17 18">
    <name type="scientific">Cellvibrio fibrivorans</name>
    <dbReference type="NCBI Taxonomy" id="126350"/>
    <lineage>
        <taxon>Bacteria</taxon>
        <taxon>Pseudomonadati</taxon>
        <taxon>Pseudomonadota</taxon>
        <taxon>Gammaproteobacteria</taxon>
        <taxon>Cellvibrionales</taxon>
        <taxon>Cellvibrionaceae</taxon>
        <taxon>Cellvibrio</taxon>
    </lineage>
</organism>
<evidence type="ECO:0000256" key="12">
    <source>
        <dbReference type="PROSITE-ProRule" id="PRU01360"/>
    </source>
</evidence>
<feature type="domain" description="TonB-dependent receptor-like beta-barrel" evidence="15">
    <location>
        <begin position="279"/>
        <end position="761"/>
    </location>
</feature>
<comment type="similarity">
    <text evidence="12 13">Belongs to the TonB-dependent receptor family.</text>
</comment>
<evidence type="ECO:0000256" key="7">
    <source>
        <dbReference type="ARBA" id="ARBA00023004"/>
    </source>
</evidence>
<evidence type="ECO:0000256" key="10">
    <source>
        <dbReference type="ARBA" id="ARBA00023136"/>
    </source>
</evidence>
<evidence type="ECO:0000256" key="6">
    <source>
        <dbReference type="ARBA" id="ARBA00022729"/>
    </source>
</evidence>
<evidence type="ECO:0000256" key="14">
    <source>
        <dbReference type="SAM" id="SignalP"/>
    </source>
</evidence>
<evidence type="ECO:0000256" key="8">
    <source>
        <dbReference type="ARBA" id="ARBA00023065"/>
    </source>
</evidence>
<reference evidence="17 18" key="1">
    <citation type="submission" date="2023-07" db="EMBL/GenBank/DDBJ databases">
        <title>Sorghum-associated microbial communities from plants grown in Nebraska, USA.</title>
        <authorList>
            <person name="Schachtman D."/>
        </authorList>
    </citation>
    <scope>NUCLEOTIDE SEQUENCE [LARGE SCALE GENOMIC DNA]</scope>
    <source>
        <strain evidence="17 18">BE190</strain>
    </source>
</reference>
<keyword evidence="18" id="KW-1185">Reference proteome</keyword>
<dbReference type="Proteomes" id="UP001253595">
    <property type="component" value="Unassembled WGS sequence"/>
</dbReference>
<evidence type="ECO:0000256" key="4">
    <source>
        <dbReference type="ARBA" id="ARBA00022496"/>
    </source>
</evidence>
<keyword evidence="3 12" id="KW-1134">Transmembrane beta strand</keyword>
<keyword evidence="5 12" id="KW-0812">Transmembrane</keyword>
<comment type="caution">
    <text evidence="17">The sequence shown here is derived from an EMBL/GenBank/DDBJ whole genome shotgun (WGS) entry which is preliminary data.</text>
</comment>
<evidence type="ECO:0000259" key="16">
    <source>
        <dbReference type="Pfam" id="PF07715"/>
    </source>
</evidence>
<comment type="subcellular location">
    <subcellularLocation>
        <location evidence="1 12">Cell outer membrane</location>
        <topology evidence="1 12">Multi-pass membrane protein</topology>
    </subcellularLocation>
</comment>
<dbReference type="PROSITE" id="PS52016">
    <property type="entry name" value="TONB_DEPENDENT_REC_3"/>
    <property type="match status" value="1"/>
</dbReference>
<feature type="chain" id="PRO_5045410278" evidence="14">
    <location>
        <begin position="41"/>
        <end position="793"/>
    </location>
</feature>
<accession>A0ABU1V0R1</accession>
<proteinExistence type="inferred from homology"/>
<dbReference type="InterPro" id="IPR012910">
    <property type="entry name" value="Plug_dom"/>
</dbReference>
<keyword evidence="2 12" id="KW-0813">Transport</keyword>
<evidence type="ECO:0000256" key="13">
    <source>
        <dbReference type="RuleBase" id="RU003357"/>
    </source>
</evidence>
<evidence type="ECO:0000256" key="11">
    <source>
        <dbReference type="ARBA" id="ARBA00023237"/>
    </source>
</evidence>
<feature type="domain" description="TonB-dependent receptor plug" evidence="16">
    <location>
        <begin position="78"/>
        <end position="177"/>
    </location>
</feature>
<keyword evidence="8" id="KW-0406">Ion transport</keyword>
<dbReference type="EMBL" id="JAVDVX010000005">
    <property type="protein sequence ID" value="MDR7091029.1"/>
    <property type="molecule type" value="Genomic_DNA"/>
</dbReference>
<keyword evidence="4" id="KW-0410">Iron transport</keyword>
<keyword evidence="10 12" id="KW-0472">Membrane</keyword>
<keyword evidence="11 12" id="KW-0998">Cell outer membrane</keyword>
<dbReference type="PANTHER" id="PTHR32552:SF89">
    <property type="entry name" value="CATECHOLATE SIDEROPHORE RECEPTOR FIU"/>
    <property type="match status" value="1"/>
</dbReference>
<evidence type="ECO:0000256" key="9">
    <source>
        <dbReference type="ARBA" id="ARBA00023077"/>
    </source>
</evidence>
<evidence type="ECO:0000259" key="15">
    <source>
        <dbReference type="Pfam" id="PF00593"/>
    </source>
</evidence>